<protein>
    <submittedName>
        <fullName evidence="1">HAD family hydrolase</fullName>
        <ecNumber evidence="1">3.1.3.-</ecNumber>
    </submittedName>
</protein>
<dbReference type="EC" id="3.1.3.-" evidence="1"/>
<dbReference type="Gene3D" id="3.30.1240.10">
    <property type="match status" value="1"/>
</dbReference>
<keyword evidence="2" id="KW-1185">Reference proteome</keyword>
<dbReference type="Gene3D" id="3.40.50.1000">
    <property type="entry name" value="HAD superfamily/HAD-like"/>
    <property type="match status" value="1"/>
</dbReference>
<dbReference type="InterPro" id="IPR036412">
    <property type="entry name" value="HAD-like_sf"/>
</dbReference>
<dbReference type="Pfam" id="PF08282">
    <property type="entry name" value="Hydrolase_3"/>
    <property type="match status" value="2"/>
</dbReference>
<organism evidence="1 2">
    <name type="scientific">Arcanobacterium canis</name>
    <dbReference type="NCBI Taxonomy" id="999183"/>
    <lineage>
        <taxon>Bacteria</taxon>
        <taxon>Bacillati</taxon>
        <taxon>Actinomycetota</taxon>
        <taxon>Actinomycetes</taxon>
        <taxon>Actinomycetales</taxon>
        <taxon>Actinomycetaceae</taxon>
        <taxon>Arcanobacterium</taxon>
    </lineage>
</organism>
<name>A0ABY8FXT8_9ACTO</name>
<reference evidence="1 2" key="1">
    <citation type="submission" date="2023-03" db="EMBL/GenBank/DDBJ databases">
        <title>Complete genome of Arcanobacterium canis strain DSM 25104 isolated in 2010 from a canine otitis externa in Germany.</title>
        <authorList>
            <person name="Borowiak M."/>
            <person name="Kreitlow A."/>
            <person name="Malorny B."/>
            <person name="Laemmler C."/>
            <person name="Prenger-Berninghoff E."/>
            <person name="Ploetz M."/>
            <person name="Abdulmawjood A."/>
        </authorList>
    </citation>
    <scope>NUCLEOTIDE SEQUENCE [LARGE SCALE GENOMIC DNA]</scope>
    <source>
        <strain evidence="1 2">DSM 25104</strain>
    </source>
</reference>
<sequence length="313" mass="32989">MAGRREPVGPLPTTPWREALEAAQLPKAGPDLMVALDIDGTIIHHDTSLSPRVSDAIRAHLDAGTHIMVATGRSVGAADIVMEPLGMDRGFAVLSNGSVVTAVGTDSAALGSIDLSALEQVPNEYRLATTPMHFWRTHTFDASNEMRLISANIPGAIIALETVGGPIRLTEEFPNGELAGVTEVTSLEDLLAHPITSRLTVRVPEMSAGDLLARVESIGITGVEYAVGWSAWMDITPAGVSKASGLEDVRQALGIPRAHTLTMGDSGNDCEMLEWGGLGIAMGNSSDYVRSHANTIGESVDDDGVAQVLERLL</sequence>
<dbReference type="InterPro" id="IPR006379">
    <property type="entry name" value="HAD-SF_hydro_IIB"/>
</dbReference>
<dbReference type="NCBIfam" id="TIGR01484">
    <property type="entry name" value="HAD-SF-IIB"/>
    <property type="match status" value="1"/>
</dbReference>
<dbReference type="InterPro" id="IPR023214">
    <property type="entry name" value="HAD_sf"/>
</dbReference>
<dbReference type="PANTHER" id="PTHR10000:SF8">
    <property type="entry name" value="HAD SUPERFAMILY HYDROLASE-LIKE, TYPE 3"/>
    <property type="match status" value="1"/>
</dbReference>
<gene>
    <name evidence="1" type="ORF">P7079_08055</name>
</gene>
<evidence type="ECO:0000313" key="2">
    <source>
        <dbReference type="Proteomes" id="UP001215216"/>
    </source>
</evidence>
<keyword evidence="1" id="KW-0378">Hydrolase</keyword>
<dbReference type="SUPFAM" id="SSF56784">
    <property type="entry name" value="HAD-like"/>
    <property type="match status" value="1"/>
</dbReference>
<dbReference type="RefSeq" id="WP_278012724.1">
    <property type="nucleotide sequence ID" value="NZ_CP121208.1"/>
</dbReference>
<dbReference type="EMBL" id="CP121208">
    <property type="protein sequence ID" value="WFM83329.1"/>
    <property type="molecule type" value="Genomic_DNA"/>
</dbReference>
<dbReference type="GO" id="GO:0016787">
    <property type="term" value="F:hydrolase activity"/>
    <property type="evidence" value="ECO:0007669"/>
    <property type="project" value="UniProtKB-KW"/>
</dbReference>
<proteinExistence type="predicted"/>
<dbReference type="PANTHER" id="PTHR10000">
    <property type="entry name" value="PHOSPHOSERINE PHOSPHATASE"/>
    <property type="match status" value="1"/>
</dbReference>
<dbReference type="Proteomes" id="UP001215216">
    <property type="component" value="Chromosome"/>
</dbReference>
<accession>A0ABY8FXT8</accession>
<evidence type="ECO:0000313" key="1">
    <source>
        <dbReference type="EMBL" id="WFM83329.1"/>
    </source>
</evidence>